<evidence type="ECO:0000313" key="4">
    <source>
        <dbReference type="EMBL" id="PKU26991.1"/>
    </source>
</evidence>
<sequence>MSKGRHGASQRLLRTCWVDLGDSTSVCVQGKCIKAGCDGKLGSKKKFDKCSVCGGDNKSCKKVSGLFTKPM</sequence>
<dbReference type="PANTHER" id="PTHR13723:SF39">
    <property type="entry name" value="A DISINTEGRIN AND METALLOPROTEINASE WITH THROMBOSPONDIN MOTIFS 15"/>
    <property type="match status" value="1"/>
</dbReference>
<feature type="domain" description="ADAMTS/ADAMTS-like cysteine-rich" evidence="3">
    <location>
        <begin position="23"/>
        <end position="60"/>
    </location>
</feature>
<dbReference type="PRINTS" id="PR01857">
    <property type="entry name" value="ADAMTSFAMILY"/>
</dbReference>
<dbReference type="GO" id="GO:0031012">
    <property type="term" value="C:extracellular matrix"/>
    <property type="evidence" value="ECO:0007669"/>
    <property type="project" value="TreeGrafter"/>
</dbReference>
<dbReference type="GO" id="GO:0005576">
    <property type="term" value="C:extracellular region"/>
    <property type="evidence" value="ECO:0007669"/>
    <property type="project" value="UniProtKB-SubCell"/>
</dbReference>
<dbReference type="GO" id="GO:0030198">
    <property type="term" value="P:extracellular matrix organization"/>
    <property type="evidence" value="ECO:0007669"/>
    <property type="project" value="InterPro"/>
</dbReference>
<protein>
    <recommendedName>
        <fullName evidence="3">ADAMTS/ADAMTS-like cysteine-rich domain-containing protein</fullName>
    </recommendedName>
</protein>
<dbReference type="Pfam" id="PF19236">
    <property type="entry name" value="ADAMTS_CR_3"/>
    <property type="match status" value="1"/>
</dbReference>
<reference evidence="5" key="2">
    <citation type="submission" date="2017-12" db="EMBL/GenBank/DDBJ databases">
        <title>Genome sequence of the Bar-tailed Godwit (Limosa lapponica baueri).</title>
        <authorList>
            <person name="Lima N.C.B."/>
            <person name="Parody-Merino A.M."/>
            <person name="Battley P.F."/>
            <person name="Fidler A.E."/>
            <person name="Prosdocimi F."/>
        </authorList>
    </citation>
    <scope>NUCLEOTIDE SEQUENCE [LARGE SCALE GENOMIC DNA]</scope>
</reference>
<dbReference type="GO" id="GO:0006508">
    <property type="term" value="P:proteolysis"/>
    <property type="evidence" value="ECO:0007669"/>
    <property type="project" value="TreeGrafter"/>
</dbReference>
<evidence type="ECO:0000259" key="3">
    <source>
        <dbReference type="Pfam" id="PF19236"/>
    </source>
</evidence>
<keyword evidence="2" id="KW-0964">Secreted</keyword>
<name>A0A2I0SZL8_LIMLA</name>
<keyword evidence="5" id="KW-1185">Reference proteome</keyword>
<reference evidence="5" key="1">
    <citation type="submission" date="2017-11" db="EMBL/GenBank/DDBJ databases">
        <authorList>
            <person name="Lima N.C."/>
            <person name="Parody-Merino A.M."/>
            <person name="Battley P.F."/>
            <person name="Fidler A.E."/>
            <person name="Prosdocimi F."/>
        </authorList>
    </citation>
    <scope>NUCLEOTIDE SEQUENCE [LARGE SCALE GENOMIC DNA]</scope>
</reference>
<dbReference type="InterPro" id="IPR013273">
    <property type="entry name" value="ADAMTS/ADAMTS-like"/>
</dbReference>
<dbReference type="AlphaFoldDB" id="A0A2I0SZL8"/>
<evidence type="ECO:0000313" key="5">
    <source>
        <dbReference type="Proteomes" id="UP000233556"/>
    </source>
</evidence>
<dbReference type="Gene3D" id="2.60.120.830">
    <property type="match status" value="1"/>
</dbReference>
<dbReference type="GO" id="GO:0004222">
    <property type="term" value="F:metalloendopeptidase activity"/>
    <property type="evidence" value="ECO:0007669"/>
    <property type="project" value="TreeGrafter"/>
</dbReference>
<comment type="subcellular location">
    <subcellularLocation>
        <location evidence="1">Secreted</location>
    </subcellularLocation>
</comment>
<proteinExistence type="predicted"/>
<organism evidence="4 5">
    <name type="scientific">Limosa lapponica baueri</name>
    <dbReference type="NCBI Taxonomy" id="1758121"/>
    <lineage>
        <taxon>Eukaryota</taxon>
        <taxon>Metazoa</taxon>
        <taxon>Chordata</taxon>
        <taxon>Craniata</taxon>
        <taxon>Vertebrata</taxon>
        <taxon>Euteleostomi</taxon>
        <taxon>Archelosauria</taxon>
        <taxon>Archosauria</taxon>
        <taxon>Dinosauria</taxon>
        <taxon>Saurischia</taxon>
        <taxon>Theropoda</taxon>
        <taxon>Coelurosauria</taxon>
        <taxon>Aves</taxon>
        <taxon>Neognathae</taxon>
        <taxon>Neoaves</taxon>
        <taxon>Charadriiformes</taxon>
        <taxon>Scolopacidae</taxon>
        <taxon>Limosa</taxon>
    </lineage>
</organism>
<evidence type="ECO:0000256" key="1">
    <source>
        <dbReference type="ARBA" id="ARBA00004613"/>
    </source>
</evidence>
<accession>A0A2I0SZL8</accession>
<dbReference type="Proteomes" id="UP000233556">
    <property type="component" value="Unassembled WGS sequence"/>
</dbReference>
<evidence type="ECO:0000256" key="2">
    <source>
        <dbReference type="ARBA" id="ARBA00022525"/>
    </source>
</evidence>
<dbReference type="InterPro" id="IPR045371">
    <property type="entry name" value="ADAMTS_CR_3"/>
</dbReference>
<gene>
    <name evidence="4" type="ORF">llap_22705</name>
</gene>
<dbReference type="PANTHER" id="PTHR13723">
    <property type="entry name" value="ADAMTS A DISINTEGRIN AND METALLOPROTEASE WITH THROMBOSPONDIN MOTIFS PROTEASE"/>
    <property type="match status" value="1"/>
</dbReference>
<dbReference type="EMBL" id="KZ533279">
    <property type="protein sequence ID" value="PKU26991.1"/>
    <property type="molecule type" value="Genomic_DNA"/>
</dbReference>
<dbReference type="InterPro" id="IPR050439">
    <property type="entry name" value="ADAMTS_ADAMTS-like"/>
</dbReference>
<dbReference type="OrthoDB" id="412680at2759"/>